<comment type="caution">
    <text evidence="2">The sequence shown here is derived from an EMBL/GenBank/DDBJ whole genome shotgun (WGS) entry which is preliminary data.</text>
</comment>
<gene>
    <name evidence="2" type="ORF">CK203_043303</name>
</gene>
<feature type="compositionally biased region" description="Basic and acidic residues" evidence="1">
    <location>
        <begin position="473"/>
        <end position="483"/>
    </location>
</feature>
<feature type="region of interest" description="Disordered" evidence="1">
    <location>
        <begin position="399"/>
        <end position="483"/>
    </location>
</feature>
<proteinExistence type="predicted"/>
<dbReference type="EMBL" id="QGNW01000316">
    <property type="protein sequence ID" value="RVW77185.1"/>
    <property type="molecule type" value="Genomic_DNA"/>
</dbReference>
<dbReference type="Proteomes" id="UP000288805">
    <property type="component" value="Unassembled WGS sequence"/>
</dbReference>
<feature type="compositionally biased region" description="Basic and acidic residues" evidence="1">
    <location>
        <begin position="437"/>
        <end position="460"/>
    </location>
</feature>
<organism evidence="2 3">
    <name type="scientific">Vitis vinifera</name>
    <name type="common">Grape</name>
    <dbReference type="NCBI Taxonomy" id="29760"/>
    <lineage>
        <taxon>Eukaryota</taxon>
        <taxon>Viridiplantae</taxon>
        <taxon>Streptophyta</taxon>
        <taxon>Embryophyta</taxon>
        <taxon>Tracheophyta</taxon>
        <taxon>Spermatophyta</taxon>
        <taxon>Magnoliopsida</taxon>
        <taxon>eudicotyledons</taxon>
        <taxon>Gunneridae</taxon>
        <taxon>Pentapetalae</taxon>
        <taxon>rosids</taxon>
        <taxon>Vitales</taxon>
        <taxon>Vitaceae</taxon>
        <taxon>Viteae</taxon>
        <taxon>Vitis</taxon>
    </lineage>
</organism>
<name>A0A438GYA8_VITVI</name>
<protein>
    <recommendedName>
        <fullName evidence="4">Retrotransposon gag domain-containing protein</fullName>
    </recommendedName>
</protein>
<accession>A0A438GYA8</accession>
<evidence type="ECO:0008006" key="4">
    <source>
        <dbReference type="Google" id="ProtNLM"/>
    </source>
</evidence>
<evidence type="ECO:0000313" key="2">
    <source>
        <dbReference type="EMBL" id="RVW77185.1"/>
    </source>
</evidence>
<evidence type="ECO:0000313" key="3">
    <source>
        <dbReference type="Proteomes" id="UP000288805"/>
    </source>
</evidence>
<reference evidence="2 3" key="1">
    <citation type="journal article" date="2018" name="PLoS Genet.">
        <title>Population sequencing reveals clonal diversity and ancestral inbreeding in the grapevine cultivar Chardonnay.</title>
        <authorList>
            <person name="Roach M.J."/>
            <person name="Johnson D.L."/>
            <person name="Bohlmann J."/>
            <person name="van Vuuren H.J."/>
            <person name="Jones S.J."/>
            <person name="Pretorius I.S."/>
            <person name="Schmidt S.A."/>
            <person name="Borneman A.R."/>
        </authorList>
    </citation>
    <scope>NUCLEOTIDE SEQUENCE [LARGE SCALE GENOMIC DNA]</scope>
    <source>
        <strain evidence="3">cv. Chardonnay</strain>
        <tissue evidence="2">Leaf</tissue>
    </source>
</reference>
<dbReference type="PANTHER" id="PTHR33223:SF11">
    <property type="entry name" value="ELEMENT PROTEIN, PUTATIVE-RELATED"/>
    <property type="match status" value="1"/>
</dbReference>
<sequence length="483" mass="55132">MAVQNQMAPLLGESNGAVAGMVPKYIDITFDIEGRLVKIETPQETELEVCLNIMDVPPEDQNSQHGQEDNFNAYRSMRDRMHPPRMSAPSCIVPPTEQLEFEEVCNTFQEGGASIDLMRLKLFPFTLKDKAKIWLNSLRPRTKENEKFYECWERYMEAINACPHHGFDTWLLVSYFYDGMSSSMKQLLETMCGGDFMSKNPEEAMDFLSYVAEVSRGWDEPNAREVGRMKSQPNAKGGMYVLNEDIDMKAKVAAMARRLEELEMKKEPSKFLLETKATSVHTTCSSTSASLNLEQAIVNLSKVVGDFVGDQKSINAQLNQRIDSVESTLNKRMDEMQNDLSQKIDNVQYAISRLTNLNTVQEKGKFPSQPHQNPKGIHEVEAQEGESSKVREVKAVITLRSGKEVDQPTSKPKHDEESVAEKKRVRKLKEKKRKSTKKDDHDSSVDEEPERIVIKEDMMKKHMPPPFPKLCMAKREPIMHQNF</sequence>
<feature type="compositionally biased region" description="Basic residues" evidence="1">
    <location>
        <begin position="423"/>
        <end position="436"/>
    </location>
</feature>
<dbReference type="AlphaFoldDB" id="A0A438GYA8"/>
<feature type="compositionally biased region" description="Basic and acidic residues" evidence="1">
    <location>
        <begin position="401"/>
        <end position="422"/>
    </location>
</feature>
<dbReference type="PANTHER" id="PTHR33223">
    <property type="entry name" value="CCHC-TYPE DOMAIN-CONTAINING PROTEIN"/>
    <property type="match status" value="1"/>
</dbReference>
<evidence type="ECO:0000256" key="1">
    <source>
        <dbReference type="SAM" id="MobiDB-lite"/>
    </source>
</evidence>